<dbReference type="Gene3D" id="1.10.1470.10">
    <property type="entry name" value="YjbJ"/>
    <property type="match status" value="1"/>
</dbReference>
<evidence type="ECO:0000313" key="4">
    <source>
        <dbReference type="Proteomes" id="UP000234752"/>
    </source>
</evidence>
<dbReference type="Pfam" id="PF05532">
    <property type="entry name" value="CsbD"/>
    <property type="match status" value="1"/>
</dbReference>
<keyword evidence="4" id="KW-1185">Reference proteome</keyword>
<dbReference type="KEGG" id="ncb:C0V82_05585"/>
<dbReference type="PANTHER" id="PTHR34977">
    <property type="entry name" value="UPF0337 PROTEIN YJBJ"/>
    <property type="match status" value="1"/>
</dbReference>
<reference evidence="3 4" key="1">
    <citation type="submission" date="2017-12" db="EMBL/GenBank/DDBJ databases">
        <title>Genomes of bacteria within cyanobacterial aggregates.</title>
        <authorList>
            <person name="Cai H."/>
        </authorList>
    </citation>
    <scope>NUCLEOTIDE SEQUENCE [LARGE SCALE GENOMIC DNA]</scope>
    <source>
        <strain evidence="3 4">TH16</strain>
    </source>
</reference>
<dbReference type="InterPro" id="IPR008462">
    <property type="entry name" value="CsbD"/>
</dbReference>
<dbReference type="InterPro" id="IPR036629">
    <property type="entry name" value="YjbJ_sf"/>
</dbReference>
<sequence>MNTDTIKGKLNEAKGAVKKGIGKATDDPALELEGRADQAKGKAQQVKGHLKDAVRDATR</sequence>
<dbReference type="EMBL" id="CP025611">
    <property type="protein sequence ID" value="AUN29751.1"/>
    <property type="molecule type" value="Genomic_DNA"/>
</dbReference>
<proteinExistence type="inferred from homology"/>
<gene>
    <name evidence="3" type="ORF">C0V82_05585</name>
</gene>
<evidence type="ECO:0000256" key="2">
    <source>
        <dbReference type="SAM" id="MobiDB-lite"/>
    </source>
</evidence>
<evidence type="ECO:0000313" key="3">
    <source>
        <dbReference type="EMBL" id="AUN29751.1"/>
    </source>
</evidence>
<dbReference type="InterPro" id="IPR050423">
    <property type="entry name" value="UPF0337_stress_rsp"/>
</dbReference>
<accession>A0A2K9N9D5</accession>
<feature type="region of interest" description="Disordered" evidence="2">
    <location>
        <begin position="35"/>
        <end position="59"/>
    </location>
</feature>
<dbReference type="RefSeq" id="WP_054167277.1">
    <property type="nucleotide sequence ID" value="NZ_BMGN01000003.1"/>
</dbReference>
<organism evidence="3 4">
    <name type="scientific">Niveispirillum cyanobacteriorum</name>
    <dbReference type="NCBI Taxonomy" id="1612173"/>
    <lineage>
        <taxon>Bacteria</taxon>
        <taxon>Pseudomonadati</taxon>
        <taxon>Pseudomonadota</taxon>
        <taxon>Alphaproteobacteria</taxon>
        <taxon>Rhodospirillales</taxon>
        <taxon>Azospirillaceae</taxon>
        <taxon>Niveispirillum</taxon>
    </lineage>
</organism>
<dbReference type="OrthoDB" id="9796058at2"/>
<evidence type="ECO:0000256" key="1">
    <source>
        <dbReference type="ARBA" id="ARBA00009129"/>
    </source>
</evidence>
<comment type="similarity">
    <text evidence="1">Belongs to the UPF0337 (CsbD) family.</text>
</comment>
<dbReference type="SUPFAM" id="SSF69047">
    <property type="entry name" value="Hypothetical protein YjbJ"/>
    <property type="match status" value="1"/>
</dbReference>
<name>A0A2K9N9D5_9PROT</name>
<feature type="compositionally biased region" description="Basic and acidic residues" evidence="2">
    <location>
        <begin position="49"/>
        <end position="59"/>
    </location>
</feature>
<dbReference type="PANTHER" id="PTHR34977:SF1">
    <property type="entry name" value="UPF0337 PROTEIN YJBJ"/>
    <property type="match status" value="1"/>
</dbReference>
<dbReference type="AlphaFoldDB" id="A0A2K9N9D5"/>
<protein>
    <submittedName>
        <fullName evidence="3">CsbD family protein</fullName>
    </submittedName>
</protein>
<dbReference type="Proteomes" id="UP000234752">
    <property type="component" value="Chromosome eg_1"/>
</dbReference>